<sequence length="327" mass="36131">MFSKIFKGKRSTSTQSSPTADKRSPFLDSGTSSGLKASKSEGKPGKQLEYASERWALDPAVPEYSKKDPVFSATASVNSWNIEAPPDYSRYTLDNRDLARLSYYDTIFVVDDSTSMTSLMPSGRTRWDEACEALADFASLAAQYDADGIDIHFFNSEKSRTNIQSRSTIDSLFKGMAPNGGTYIGKKISQLAEPYISALNMAVLTQEPTWPKPRNYIIITDGKARDEDVLRNFLKNTASKLQRWGCPPGQLGFQFVQIGSNAGATKFLEDLDGDRRKLATDIVDTVRAGPGTQFSASFPKKVLLGGVNRYIDRKCTGKADGYGRRRK</sequence>
<dbReference type="OMA" id="TIDIRFF"/>
<dbReference type="RefSeq" id="XP_001837595.1">
    <property type="nucleotide sequence ID" value="XM_001837543.1"/>
</dbReference>
<organism evidence="3 4">
    <name type="scientific">Coprinopsis cinerea (strain Okayama-7 / 130 / ATCC MYA-4618 / FGSC 9003)</name>
    <name type="common">Inky cap fungus</name>
    <name type="synonym">Hormographiella aspergillata</name>
    <dbReference type="NCBI Taxonomy" id="240176"/>
    <lineage>
        <taxon>Eukaryota</taxon>
        <taxon>Fungi</taxon>
        <taxon>Dikarya</taxon>
        <taxon>Basidiomycota</taxon>
        <taxon>Agaricomycotina</taxon>
        <taxon>Agaricomycetes</taxon>
        <taxon>Agaricomycetidae</taxon>
        <taxon>Agaricales</taxon>
        <taxon>Agaricineae</taxon>
        <taxon>Psathyrellaceae</taxon>
        <taxon>Coprinopsis</taxon>
    </lineage>
</organism>
<proteinExistence type="predicted"/>
<evidence type="ECO:0000313" key="3">
    <source>
        <dbReference type="EMBL" id="EAU84219.1"/>
    </source>
</evidence>
<accession>A8NZ38</accession>
<gene>
    <name evidence="3" type="ORF">CC1G_08149</name>
</gene>
<dbReference type="InterPro" id="IPR036465">
    <property type="entry name" value="vWFA_dom_sf"/>
</dbReference>
<comment type="caution">
    <text evidence="3">The sequence shown here is derived from an EMBL/GenBank/DDBJ whole genome shotgun (WGS) entry which is preliminary data.</text>
</comment>
<dbReference type="PANTHER" id="PTHR34706">
    <property type="entry name" value="SLR1338 PROTEIN"/>
    <property type="match status" value="1"/>
</dbReference>
<dbReference type="AlphaFoldDB" id="A8NZ38"/>
<dbReference type="InParanoid" id="A8NZ38"/>
<reference evidence="3 4" key="1">
    <citation type="journal article" date="2010" name="Proc. Natl. Acad. Sci. U.S.A.">
        <title>Insights into evolution of multicellular fungi from the assembled chromosomes of the mushroom Coprinopsis cinerea (Coprinus cinereus).</title>
        <authorList>
            <person name="Stajich J.E."/>
            <person name="Wilke S.K."/>
            <person name="Ahren D."/>
            <person name="Au C.H."/>
            <person name="Birren B.W."/>
            <person name="Borodovsky M."/>
            <person name="Burns C."/>
            <person name="Canback B."/>
            <person name="Casselton L.A."/>
            <person name="Cheng C.K."/>
            <person name="Deng J."/>
            <person name="Dietrich F.S."/>
            <person name="Fargo D.C."/>
            <person name="Farman M.L."/>
            <person name="Gathman A.C."/>
            <person name="Goldberg J."/>
            <person name="Guigo R."/>
            <person name="Hoegger P.J."/>
            <person name="Hooker J.B."/>
            <person name="Huggins A."/>
            <person name="James T.Y."/>
            <person name="Kamada T."/>
            <person name="Kilaru S."/>
            <person name="Kodira C."/>
            <person name="Kues U."/>
            <person name="Kupfer D."/>
            <person name="Kwan H.S."/>
            <person name="Lomsadze A."/>
            <person name="Li W."/>
            <person name="Lilly W.W."/>
            <person name="Ma L.J."/>
            <person name="Mackey A.J."/>
            <person name="Manning G."/>
            <person name="Martin F."/>
            <person name="Muraguchi H."/>
            <person name="Natvig D.O."/>
            <person name="Palmerini H."/>
            <person name="Ramesh M.A."/>
            <person name="Rehmeyer C.J."/>
            <person name="Roe B.A."/>
            <person name="Shenoy N."/>
            <person name="Stanke M."/>
            <person name="Ter-Hovhannisyan V."/>
            <person name="Tunlid A."/>
            <person name="Velagapudi R."/>
            <person name="Vision T.J."/>
            <person name="Zeng Q."/>
            <person name="Zolan M.E."/>
            <person name="Pukkila P.J."/>
        </authorList>
    </citation>
    <scope>NUCLEOTIDE SEQUENCE [LARGE SCALE GENOMIC DNA]</scope>
    <source>
        <strain evidence="4">Okayama-7 / 130 / ATCC MYA-4618 / FGSC 9003</strain>
    </source>
</reference>
<dbReference type="VEuPathDB" id="FungiDB:CC1G_08149"/>
<evidence type="ECO:0000256" key="1">
    <source>
        <dbReference type="SAM" id="MobiDB-lite"/>
    </source>
</evidence>
<evidence type="ECO:0000313" key="4">
    <source>
        <dbReference type="Proteomes" id="UP000001861"/>
    </source>
</evidence>
<feature type="domain" description="VWFA" evidence="2">
    <location>
        <begin position="105"/>
        <end position="271"/>
    </location>
</feature>
<dbReference type="SUPFAM" id="SSF53300">
    <property type="entry name" value="vWA-like"/>
    <property type="match status" value="1"/>
</dbReference>
<dbReference type="EMBL" id="AACS02000005">
    <property type="protein sequence ID" value="EAU84219.1"/>
    <property type="molecule type" value="Genomic_DNA"/>
</dbReference>
<name>A8NZ38_COPC7</name>
<dbReference type="Proteomes" id="UP000001861">
    <property type="component" value="Unassembled WGS sequence"/>
</dbReference>
<evidence type="ECO:0000259" key="2">
    <source>
        <dbReference type="PROSITE" id="PS50234"/>
    </source>
</evidence>
<feature type="compositionally biased region" description="Basic residues" evidence="1">
    <location>
        <begin position="1"/>
        <end position="10"/>
    </location>
</feature>
<dbReference type="Gene3D" id="3.40.50.410">
    <property type="entry name" value="von Willebrand factor, type A domain"/>
    <property type="match status" value="1"/>
</dbReference>
<dbReference type="eggNOG" id="ENOG502S247">
    <property type="taxonomic scope" value="Eukaryota"/>
</dbReference>
<feature type="region of interest" description="Disordered" evidence="1">
    <location>
        <begin position="1"/>
        <end position="46"/>
    </location>
</feature>
<dbReference type="GeneID" id="6014155"/>
<protein>
    <recommendedName>
        <fullName evidence="2">VWFA domain-containing protein</fullName>
    </recommendedName>
</protein>
<keyword evidence="4" id="KW-1185">Reference proteome</keyword>
<dbReference type="PANTHER" id="PTHR34706:SF1">
    <property type="entry name" value="VWFA DOMAIN-CONTAINING PROTEIN"/>
    <property type="match status" value="1"/>
</dbReference>
<dbReference type="KEGG" id="cci:CC1G_08149"/>
<dbReference type="OrthoDB" id="2142040at2759"/>
<dbReference type="PROSITE" id="PS50234">
    <property type="entry name" value="VWFA"/>
    <property type="match status" value="1"/>
</dbReference>
<dbReference type="InterPro" id="IPR002035">
    <property type="entry name" value="VWF_A"/>
</dbReference>